<feature type="signal peptide" evidence="1">
    <location>
        <begin position="1"/>
        <end position="18"/>
    </location>
</feature>
<dbReference type="Pfam" id="PF00657">
    <property type="entry name" value="Lipase_GDSL"/>
    <property type="match status" value="1"/>
</dbReference>
<evidence type="ECO:0000313" key="3">
    <source>
        <dbReference type="Proteomes" id="UP000737171"/>
    </source>
</evidence>
<accession>A0ABX2ED64</accession>
<dbReference type="PROSITE" id="PS51257">
    <property type="entry name" value="PROKAR_LIPOPROTEIN"/>
    <property type="match status" value="1"/>
</dbReference>
<reference evidence="2 3" key="1">
    <citation type="submission" date="2020-05" db="EMBL/GenBank/DDBJ databases">
        <title>Aquincola sp. isolate from soil.</title>
        <authorList>
            <person name="Han J."/>
            <person name="Kim D.-U."/>
        </authorList>
    </citation>
    <scope>NUCLEOTIDE SEQUENCE [LARGE SCALE GENOMIC DNA]</scope>
    <source>
        <strain evidence="2 3">S2</strain>
    </source>
</reference>
<gene>
    <name evidence="2" type="ORF">HLB44_06875</name>
</gene>
<dbReference type="SUPFAM" id="SSF52266">
    <property type="entry name" value="SGNH hydrolase"/>
    <property type="match status" value="1"/>
</dbReference>
<name>A0ABX2ED64_9BURK</name>
<protein>
    <submittedName>
        <fullName evidence="2">Lipase</fullName>
    </submittedName>
</protein>
<organism evidence="2 3">
    <name type="scientific">Pseudaquabacterium terrae</name>
    <dbReference type="NCBI Taxonomy" id="2732868"/>
    <lineage>
        <taxon>Bacteria</taxon>
        <taxon>Pseudomonadati</taxon>
        <taxon>Pseudomonadota</taxon>
        <taxon>Betaproteobacteria</taxon>
        <taxon>Burkholderiales</taxon>
        <taxon>Sphaerotilaceae</taxon>
        <taxon>Pseudaquabacterium</taxon>
    </lineage>
</organism>
<dbReference type="CDD" id="cd01847">
    <property type="entry name" value="Triacylglycerol_lipase_like"/>
    <property type="match status" value="1"/>
</dbReference>
<keyword evidence="1" id="KW-0732">Signal</keyword>
<sequence length="395" mass="40645">MKTIRVLGLSLITAALLAACGGGDEPYEPGTTPTAGAPTTKGNFSAVVSFGDSLSDIGAYAPATSLSGDGQAPYFGGKFTTNGNGTAGTVWVENLAAKMGLLVTPGEVGFGAQSVKCPAAALNLGNTCTGYGQGGSRVTDPNGIGKSTGALTVPVSKQIENHLARFGSFKDTDLILVYIGSNDVFIQFGGFAAKAAQIQTAAATGQISQDEAQRQLFAAQTAAQNGMKQAATELAGYVRTQILAKGGKYVAVMTLSDTVDTPYGKSLPPSVQPVLTDLSRVFNLWLREGLSNQPVQIIDTFPILKDSYANPAKYGFVNNTVPACDGAKIQAITGGRVTDGSSLFCNGTAGVPFNGLRTGASVDSWAFADGVHPTTGGHRALSEAFHAQLKAFGWL</sequence>
<evidence type="ECO:0000256" key="1">
    <source>
        <dbReference type="SAM" id="SignalP"/>
    </source>
</evidence>
<keyword evidence="3" id="KW-1185">Reference proteome</keyword>
<evidence type="ECO:0000313" key="2">
    <source>
        <dbReference type="EMBL" id="NRF66701.1"/>
    </source>
</evidence>
<feature type="chain" id="PRO_5045422022" evidence="1">
    <location>
        <begin position="19"/>
        <end position="395"/>
    </location>
</feature>
<comment type="caution">
    <text evidence="2">The sequence shown here is derived from an EMBL/GenBank/DDBJ whole genome shotgun (WGS) entry which is preliminary data.</text>
</comment>
<dbReference type="Proteomes" id="UP000737171">
    <property type="component" value="Unassembled WGS sequence"/>
</dbReference>
<dbReference type="InterPro" id="IPR036514">
    <property type="entry name" value="SGNH_hydro_sf"/>
</dbReference>
<proteinExistence type="predicted"/>
<dbReference type="Gene3D" id="3.40.50.1110">
    <property type="entry name" value="SGNH hydrolase"/>
    <property type="match status" value="1"/>
</dbReference>
<dbReference type="EMBL" id="JABRWJ010000002">
    <property type="protein sequence ID" value="NRF66701.1"/>
    <property type="molecule type" value="Genomic_DNA"/>
</dbReference>
<dbReference type="RefSeq" id="WP_173121810.1">
    <property type="nucleotide sequence ID" value="NZ_JABRWJ010000002.1"/>
</dbReference>
<dbReference type="InterPro" id="IPR001087">
    <property type="entry name" value="GDSL"/>
</dbReference>